<dbReference type="Proteomes" id="UP000219271">
    <property type="component" value="Unassembled WGS sequence"/>
</dbReference>
<protein>
    <submittedName>
        <fullName evidence="1">Uncharacterized protein</fullName>
    </submittedName>
</protein>
<gene>
    <name evidence="1" type="ORF">SAMN06273570_4149</name>
</gene>
<sequence>MIKKLVEKIKTFILNGSKYKEVDGIRYYIIGSHKAKVVYDEHLGFYVGDFVEMRAMTSFYAYYEQDIHSAGNEALRNYLCYCEKNDLNPMKE</sequence>
<dbReference type="OrthoDB" id="9946596at2"/>
<reference evidence="2" key="1">
    <citation type="submission" date="2017-09" db="EMBL/GenBank/DDBJ databases">
        <authorList>
            <person name="Varghese N."/>
            <person name="Submissions S."/>
        </authorList>
    </citation>
    <scope>NUCLEOTIDE SEQUENCE [LARGE SCALE GENOMIC DNA]</scope>
    <source>
        <strain evidence="2">JKS000234</strain>
    </source>
</reference>
<dbReference type="AlphaFoldDB" id="A0A286BZX2"/>
<accession>A0A286BZX2</accession>
<keyword evidence="2" id="KW-1185">Reference proteome</keyword>
<evidence type="ECO:0000313" key="1">
    <source>
        <dbReference type="EMBL" id="SOD39695.1"/>
    </source>
</evidence>
<name>A0A286BZX2_9GAMM</name>
<proteinExistence type="predicted"/>
<dbReference type="EMBL" id="OCMY01000001">
    <property type="protein sequence ID" value="SOD39695.1"/>
    <property type="molecule type" value="Genomic_DNA"/>
</dbReference>
<evidence type="ECO:0000313" key="2">
    <source>
        <dbReference type="Proteomes" id="UP000219271"/>
    </source>
</evidence>
<dbReference type="RefSeq" id="WP_097097472.1">
    <property type="nucleotide sequence ID" value="NZ_OCMY01000001.1"/>
</dbReference>
<organism evidence="1 2">
    <name type="scientific">Candidatus Pantoea floridensis</name>
    <dbReference type="NCBI Taxonomy" id="1938870"/>
    <lineage>
        <taxon>Bacteria</taxon>
        <taxon>Pseudomonadati</taxon>
        <taxon>Pseudomonadota</taxon>
        <taxon>Gammaproteobacteria</taxon>
        <taxon>Enterobacterales</taxon>
        <taxon>Erwiniaceae</taxon>
        <taxon>Pantoea</taxon>
    </lineage>
</organism>